<organism evidence="7 8">
    <name type="scientific">Vibrio ishigakensis</name>
    <dbReference type="NCBI Taxonomy" id="1481914"/>
    <lineage>
        <taxon>Bacteria</taxon>
        <taxon>Pseudomonadati</taxon>
        <taxon>Pseudomonadota</taxon>
        <taxon>Gammaproteobacteria</taxon>
        <taxon>Vibrionales</taxon>
        <taxon>Vibrionaceae</taxon>
        <taxon>Vibrio</taxon>
    </lineage>
</organism>
<feature type="transmembrane region" description="Helical" evidence="5">
    <location>
        <begin position="80"/>
        <end position="95"/>
    </location>
</feature>
<keyword evidence="2 5" id="KW-0812">Transmembrane</keyword>
<evidence type="ECO:0000313" key="7">
    <source>
        <dbReference type="EMBL" id="GAM62275.1"/>
    </source>
</evidence>
<evidence type="ECO:0000256" key="3">
    <source>
        <dbReference type="ARBA" id="ARBA00022989"/>
    </source>
</evidence>
<evidence type="ECO:0000256" key="1">
    <source>
        <dbReference type="ARBA" id="ARBA00004141"/>
    </source>
</evidence>
<keyword evidence="4 5" id="KW-0472">Membrane</keyword>
<sequence length="177" mass="20126">MKKVMLGFWIVVLGLSLLWFLSLLTGEQTFSQLLGAKALMQFTGYMAICLMAIVMVLSLRLQRVDNLLGGLDRSYRLHKWLAIAALVFSVIHFFWKDIAGLLASLGVYTAEPKREGAVKLHDQGREIAEQADRFLYHCYLNRRCAHQVRSISLVQKSTQSHLSGVYCFGLPLHQIVW</sequence>
<proteinExistence type="predicted"/>
<dbReference type="Proteomes" id="UP000031670">
    <property type="component" value="Unassembled WGS sequence"/>
</dbReference>
<evidence type="ECO:0000256" key="5">
    <source>
        <dbReference type="SAM" id="Phobius"/>
    </source>
</evidence>
<reference evidence="7 8" key="1">
    <citation type="submission" date="2015-01" db="EMBL/GenBank/DDBJ databases">
        <title>Vibrio sp. C5 JCM 19232 whole genome shotgun sequence.</title>
        <authorList>
            <person name="Sawabe T."/>
            <person name="Meirelles P."/>
            <person name="Feng G."/>
            <person name="Sayaka M."/>
            <person name="Hattori M."/>
            <person name="Ohkuma M."/>
        </authorList>
    </citation>
    <scope>NUCLEOTIDE SEQUENCE [LARGE SCALE GENOMIC DNA]</scope>
    <source>
        <strain evidence="7 8">JCM19232</strain>
    </source>
</reference>
<gene>
    <name evidence="7" type="ORF">JCM19232_5239</name>
</gene>
<protein>
    <submittedName>
        <fullName evidence="7">Oxidoreductase FAD-binding region</fullName>
    </submittedName>
</protein>
<dbReference type="InterPro" id="IPR013130">
    <property type="entry name" value="Fe3_Rdtase_TM_dom"/>
</dbReference>
<feature type="domain" description="Ferric oxidoreductase" evidence="6">
    <location>
        <begin position="43"/>
        <end position="95"/>
    </location>
</feature>
<dbReference type="GO" id="GO:0016020">
    <property type="term" value="C:membrane"/>
    <property type="evidence" value="ECO:0007669"/>
    <property type="project" value="UniProtKB-SubCell"/>
</dbReference>
<evidence type="ECO:0000313" key="8">
    <source>
        <dbReference type="Proteomes" id="UP000031670"/>
    </source>
</evidence>
<comment type="caution">
    <text evidence="7">The sequence shown here is derived from an EMBL/GenBank/DDBJ whole genome shotgun (WGS) entry which is preliminary data.</text>
</comment>
<dbReference type="EMBL" id="BBSA01000005">
    <property type="protein sequence ID" value="GAM62275.1"/>
    <property type="molecule type" value="Genomic_DNA"/>
</dbReference>
<reference evidence="7 8" key="2">
    <citation type="submission" date="2015-01" db="EMBL/GenBank/DDBJ databases">
        <authorList>
            <consortium name="NBRP consortium"/>
            <person name="Sawabe T."/>
            <person name="Meirelles P."/>
            <person name="Feng G."/>
            <person name="Sayaka M."/>
            <person name="Hattori M."/>
            <person name="Ohkuma M."/>
        </authorList>
    </citation>
    <scope>NUCLEOTIDE SEQUENCE [LARGE SCALE GENOMIC DNA]</scope>
    <source>
        <strain evidence="7 8">JCM19232</strain>
    </source>
</reference>
<evidence type="ECO:0000256" key="4">
    <source>
        <dbReference type="ARBA" id="ARBA00023136"/>
    </source>
</evidence>
<name>A0A0B8P5X4_9VIBR</name>
<dbReference type="AlphaFoldDB" id="A0A0B8P5X4"/>
<evidence type="ECO:0000256" key="2">
    <source>
        <dbReference type="ARBA" id="ARBA00022692"/>
    </source>
</evidence>
<dbReference type="Pfam" id="PF01794">
    <property type="entry name" value="Ferric_reduct"/>
    <property type="match status" value="1"/>
</dbReference>
<accession>A0A0B8P5X4</accession>
<comment type="subcellular location">
    <subcellularLocation>
        <location evidence="1">Membrane</location>
        <topology evidence="1">Multi-pass membrane protein</topology>
    </subcellularLocation>
</comment>
<feature type="transmembrane region" description="Helical" evidence="5">
    <location>
        <begin position="42"/>
        <end position="59"/>
    </location>
</feature>
<keyword evidence="3 5" id="KW-1133">Transmembrane helix</keyword>
<evidence type="ECO:0000259" key="6">
    <source>
        <dbReference type="Pfam" id="PF01794"/>
    </source>
</evidence>